<proteinExistence type="predicted"/>
<feature type="signal peptide" evidence="2">
    <location>
        <begin position="1"/>
        <end position="21"/>
    </location>
</feature>
<evidence type="ECO:0000313" key="3">
    <source>
        <dbReference type="EMBL" id="MBB4745184.1"/>
    </source>
</evidence>
<protein>
    <submittedName>
        <fullName evidence="3">Uncharacterized protein</fullName>
    </submittedName>
</protein>
<keyword evidence="4" id="KW-1185">Reference proteome</keyword>
<evidence type="ECO:0000313" key="4">
    <source>
        <dbReference type="Proteomes" id="UP000546162"/>
    </source>
</evidence>
<gene>
    <name evidence="3" type="ORF">BJY16_008643</name>
</gene>
<dbReference type="EMBL" id="JACHNB010000001">
    <property type="protein sequence ID" value="MBB4745184.1"/>
    <property type="molecule type" value="Genomic_DNA"/>
</dbReference>
<accession>A0A7W7H7B3</accession>
<evidence type="ECO:0000256" key="2">
    <source>
        <dbReference type="SAM" id="SignalP"/>
    </source>
</evidence>
<evidence type="ECO:0000256" key="1">
    <source>
        <dbReference type="SAM" id="MobiDB-lite"/>
    </source>
</evidence>
<reference evidence="3 4" key="1">
    <citation type="submission" date="2020-08" db="EMBL/GenBank/DDBJ databases">
        <title>Sequencing the genomes of 1000 actinobacteria strains.</title>
        <authorList>
            <person name="Klenk H.-P."/>
        </authorList>
    </citation>
    <scope>NUCLEOTIDE SEQUENCE [LARGE SCALE GENOMIC DNA]</scope>
    <source>
        <strain evidence="3 4">DSM 45809</strain>
    </source>
</reference>
<dbReference type="AlphaFoldDB" id="A0A7W7H7B3"/>
<dbReference type="PROSITE" id="PS51257">
    <property type="entry name" value="PROKAR_LIPOPROTEIN"/>
    <property type="match status" value="1"/>
</dbReference>
<feature type="region of interest" description="Disordered" evidence="1">
    <location>
        <begin position="23"/>
        <end position="43"/>
    </location>
</feature>
<feature type="chain" id="PRO_5030909007" evidence="2">
    <location>
        <begin position="22"/>
        <end position="170"/>
    </location>
</feature>
<keyword evidence="2" id="KW-0732">Signal</keyword>
<organism evidence="3 4">
    <name type="scientific">Actinoplanes octamycinicus</name>
    <dbReference type="NCBI Taxonomy" id="135948"/>
    <lineage>
        <taxon>Bacteria</taxon>
        <taxon>Bacillati</taxon>
        <taxon>Actinomycetota</taxon>
        <taxon>Actinomycetes</taxon>
        <taxon>Micromonosporales</taxon>
        <taxon>Micromonosporaceae</taxon>
        <taxon>Actinoplanes</taxon>
    </lineage>
</organism>
<comment type="caution">
    <text evidence="3">The sequence shown here is derived from an EMBL/GenBank/DDBJ whole genome shotgun (WGS) entry which is preliminary data.</text>
</comment>
<sequence length="170" mass="17609">MRRIILAVTTGALLLTGTACGSKSDDTAAPAAPAATTATTSAAPAADYTADTKKTCGDLTKLLSGQSMVKFGEELGKMIGYKQAKATAQAKQARTDAGKKLKELAAEVTKSTGAAQDPELKAAGEKVAQSITTSAGDDAFFAKFKTEKDVDKALETEMTAWFTPLDTFCS</sequence>
<name>A0A7W7H7B3_9ACTN</name>
<dbReference type="Proteomes" id="UP000546162">
    <property type="component" value="Unassembled WGS sequence"/>
</dbReference>
<dbReference type="RefSeq" id="WP_185045463.1">
    <property type="nucleotide sequence ID" value="NZ_BAABFG010000005.1"/>
</dbReference>